<dbReference type="AlphaFoldDB" id="X1CAZ0"/>
<accession>X1CAZ0</accession>
<evidence type="ECO:0000313" key="1">
    <source>
        <dbReference type="EMBL" id="GAG81461.1"/>
    </source>
</evidence>
<reference evidence="1" key="1">
    <citation type="journal article" date="2014" name="Front. Microbiol.">
        <title>High frequency of phylogenetically diverse reductive dehalogenase-homologous genes in deep subseafloor sedimentary metagenomes.</title>
        <authorList>
            <person name="Kawai M."/>
            <person name="Futagami T."/>
            <person name="Toyoda A."/>
            <person name="Takaki Y."/>
            <person name="Nishi S."/>
            <person name="Hori S."/>
            <person name="Arai W."/>
            <person name="Tsubouchi T."/>
            <person name="Morono Y."/>
            <person name="Uchiyama I."/>
            <person name="Ito T."/>
            <person name="Fujiyama A."/>
            <person name="Inagaki F."/>
            <person name="Takami H."/>
        </authorList>
    </citation>
    <scope>NUCLEOTIDE SEQUENCE</scope>
    <source>
        <strain evidence="1">Expedition CK06-06</strain>
    </source>
</reference>
<dbReference type="NCBIfam" id="TIGR04279">
    <property type="entry name" value="TIGR04279 domain"/>
    <property type="match status" value="1"/>
</dbReference>
<protein>
    <submittedName>
        <fullName evidence="1">Uncharacterized protein</fullName>
    </submittedName>
</protein>
<gene>
    <name evidence="1" type="ORF">S01H4_35789</name>
</gene>
<comment type="caution">
    <text evidence="1">The sequence shown here is derived from an EMBL/GenBank/DDBJ whole genome shotgun (WGS) entry which is preliminary data.</text>
</comment>
<dbReference type="InterPro" id="IPR026595">
    <property type="entry name" value="CHP04279"/>
</dbReference>
<feature type="non-terminal residue" evidence="1">
    <location>
        <position position="160"/>
    </location>
</feature>
<organism evidence="1">
    <name type="scientific">marine sediment metagenome</name>
    <dbReference type="NCBI Taxonomy" id="412755"/>
    <lineage>
        <taxon>unclassified sequences</taxon>
        <taxon>metagenomes</taxon>
        <taxon>ecological metagenomes</taxon>
    </lineage>
</organism>
<dbReference type="EMBL" id="BART01019064">
    <property type="protein sequence ID" value="GAG81461.1"/>
    <property type="molecule type" value="Genomic_DNA"/>
</dbReference>
<name>X1CAZ0_9ZZZZ</name>
<sequence length="160" mass="16627">MRIKRATVVAIIILTLSMIRPSGLVGLGVAQAPSSLYPVIVSLDTGETVFIAAHTSDLAGGNWIELSGGTSIQLPSLTLAYEGLASATYVRDGVKITVESSFAAGGATYPLTTHQVYSTAQSITATFRGASSMTGPVDFRLISISSITDARDILTDAFQG</sequence>
<proteinExistence type="predicted"/>